<dbReference type="GO" id="GO:0055088">
    <property type="term" value="P:lipid homeostasis"/>
    <property type="evidence" value="ECO:0007669"/>
    <property type="project" value="TreeGrafter"/>
</dbReference>
<dbReference type="PANTHER" id="PTHR13439">
    <property type="entry name" value="CT120 PROTEIN"/>
    <property type="match status" value="1"/>
</dbReference>
<feature type="compositionally biased region" description="Basic and acidic residues" evidence="6">
    <location>
        <begin position="390"/>
        <end position="408"/>
    </location>
</feature>
<dbReference type="InterPro" id="IPR006634">
    <property type="entry name" value="TLC-dom"/>
</dbReference>
<evidence type="ECO:0000256" key="3">
    <source>
        <dbReference type="ARBA" id="ARBA00022989"/>
    </source>
</evidence>
<name>A0AAE0JZY8_9PEZI</name>
<feature type="transmembrane region" description="Helical" evidence="7">
    <location>
        <begin position="244"/>
        <end position="265"/>
    </location>
</feature>
<feature type="transmembrane region" description="Helical" evidence="7">
    <location>
        <begin position="187"/>
        <end position="206"/>
    </location>
</feature>
<evidence type="ECO:0000256" key="5">
    <source>
        <dbReference type="PROSITE-ProRule" id="PRU00205"/>
    </source>
</evidence>
<sequence length="448" mass="50092">MGKYKYSAQLQYLTHFYFPRIFGALLVHLSRESPSPPRLASPAHRSELTSTLHLGADKPLDLPAPTQTYAIRHNQQATMRDPLAFSIPALSKAVQPWADRLAFPVLPLHAHEVVASALFYTFVHVVVSPALSNRFFPKHYPRHSRAKKANWDAHVVSLIQSVIINSLALWVIFFDAERKSMDWQQRVWGYTGSSAMIQALACGYFVWDLAITLLNLDIFGIGLLAHAVSALAVYSFGFRPFLNFYSPVFILYELSTPFLNIHWFFDKLNMTGSKAQLYNGIALLATFFSCRLVWGSYQSVLVYADMWRAVRGSPDAVYVAAAAAANAARNSTYLPFADPDANMMAFVTAAAEQPVPVWLALVYVASNIILNTLNWHWFFKMITAVRKRFDPPKGDDASKAAVKEEEKPSAVTTAAGVVPGNNLTHRRQHSIIEDVVPDSEELRDGTIQ</sequence>
<protein>
    <submittedName>
        <fullName evidence="9">TRAM, LAG1 and CLN8 domain-containing protein</fullName>
    </submittedName>
</protein>
<evidence type="ECO:0000259" key="8">
    <source>
        <dbReference type="PROSITE" id="PS50922"/>
    </source>
</evidence>
<keyword evidence="3 7" id="KW-1133">Transmembrane helix</keyword>
<evidence type="ECO:0000313" key="9">
    <source>
        <dbReference type="EMBL" id="KAK3367030.1"/>
    </source>
</evidence>
<reference evidence="9" key="2">
    <citation type="submission" date="2023-06" db="EMBL/GenBank/DDBJ databases">
        <authorList>
            <consortium name="Lawrence Berkeley National Laboratory"/>
            <person name="Haridas S."/>
            <person name="Hensen N."/>
            <person name="Bonometti L."/>
            <person name="Westerberg I."/>
            <person name="Brannstrom I.O."/>
            <person name="Guillou S."/>
            <person name="Cros-Aarteil S."/>
            <person name="Calhoun S."/>
            <person name="Kuo A."/>
            <person name="Mondo S."/>
            <person name="Pangilinan J."/>
            <person name="Riley R."/>
            <person name="Labutti K."/>
            <person name="Andreopoulos B."/>
            <person name="Lipzen A."/>
            <person name="Chen C."/>
            <person name="Yanf M."/>
            <person name="Daum C."/>
            <person name="Ng V."/>
            <person name="Clum A."/>
            <person name="Steindorff A."/>
            <person name="Ohm R."/>
            <person name="Martin F."/>
            <person name="Silar P."/>
            <person name="Natvig D."/>
            <person name="Lalanne C."/>
            <person name="Gautier V."/>
            <person name="Ament-Velasquez S.L."/>
            <person name="Kruys A."/>
            <person name="Hutchinson M.I."/>
            <person name="Powell A.J."/>
            <person name="Barry K."/>
            <person name="Miller A.N."/>
            <person name="Grigoriev I.V."/>
            <person name="Debuchy R."/>
            <person name="Gladieux P."/>
            <person name="Thoren M.H."/>
            <person name="Johannesson H."/>
        </authorList>
    </citation>
    <scope>NUCLEOTIDE SEQUENCE</scope>
    <source>
        <strain evidence="9">CBS 958.72</strain>
    </source>
</reference>
<keyword evidence="4 5" id="KW-0472">Membrane</keyword>
<proteinExistence type="predicted"/>
<feature type="transmembrane region" description="Helical" evidence="7">
    <location>
        <begin position="218"/>
        <end position="238"/>
    </location>
</feature>
<dbReference type="AlphaFoldDB" id="A0AAE0JZY8"/>
<keyword evidence="10" id="KW-1185">Reference proteome</keyword>
<comment type="subcellular location">
    <subcellularLocation>
        <location evidence="1">Membrane</location>
        <topology evidence="1">Multi-pass membrane protein</topology>
    </subcellularLocation>
</comment>
<evidence type="ECO:0000256" key="1">
    <source>
        <dbReference type="ARBA" id="ARBA00004141"/>
    </source>
</evidence>
<keyword evidence="2 5" id="KW-0812">Transmembrane</keyword>
<evidence type="ECO:0000256" key="4">
    <source>
        <dbReference type="ARBA" id="ARBA00023136"/>
    </source>
</evidence>
<feature type="transmembrane region" description="Helical" evidence="7">
    <location>
        <begin position="357"/>
        <end position="379"/>
    </location>
</feature>
<dbReference type="PANTHER" id="PTHR13439:SF0">
    <property type="entry name" value="TOPOISOMERASE I DAMAGE AFFECTED PROTEIN 4"/>
    <property type="match status" value="1"/>
</dbReference>
<comment type="caution">
    <text evidence="9">The sequence shown here is derived from an EMBL/GenBank/DDBJ whole genome shotgun (WGS) entry which is preliminary data.</text>
</comment>
<feature type="transmembrane region" description="Helical" evidence="7">
    <location>
        <begin position="153"/>
        <end position="175"/>
    </location>
</feature>
<evidence type="ECO:0000256" key="7">
    <source>
        <dbReference type="SAM" id="Phobius"/>
    </source>
</evidence>
<evidence type="ECO:0000256" key="2">
    <source>
        <dbReference type="ARBA" id="ARBA00022692"/>
    </source>
</evidence>
<dbReference type="EMBL" id="JAULSN010000007">
    <property type="protein sequence ID" value="KAK3367030.1"/>
    <property type="molecule type" value="Genomic_DNA"/>
</dbReference>
<dbReference type="SMART" id="SM00724">
    <property type="entry name" value="TLC"/>
    <property type="match status" value="1"/>
</dbReference>
<feature type="transmembrane region" description="Helical" evidence="7">
    <location>
        <begin position="113"/>
        <end position="132"/>
    </location>
</feature>
<dbReference type="Proteomes" id="UP001287356">
    <property type="component" value="Unassembled WGS sequence"/>
</dbReference>
<feature type="region of interest" description="Disordered" evidence="6">
    <location>
        <begin position="390"/>
        <end position="412"/>
    </location>
</feature>
<feature type="transmembrane region" description="Helical" evidence="7">
    <location>
        <begin position="277"/>
        <end position="297"/>
    </location>
</feature>
<dbReference type="PROSITE" id="PS50922">
    <property type="entry name" value="TLC"/>
    <property type="match status" value="1"/>
</dbReference>
<dbReference type="GO" id="GO:0016020">
    <property type="term" value="C:membrane"/>
    <property type="evidence" value="ECO:0007669"/>
    <property type="project" value="UniProtKB-SubCell"/>
</dbReference>
<reference evidence="9" key="1">
    <citation type="journal article" date="2023" name="Mol. Phylogenet. Evol.">
        <title>Genome-scale phylogeny and comparative genomics of the fungal order Sordariales.</title>
        <authorList>
            <person name="Hensen N."/>
            <person name="Bonometti L."/>
            <person name="Westerberg I."/>
            <person name="Brannstrom I.O."/>
            <person name="Guillou S."/>
            <person name="Cros-Aarteil S."/>
            <person name="Calhoun S."/>
            <person name="Haridas S."/>
            <person name="Kuo A."/>
            <person name="Mondo S."/>
            <person name="Pangilinan J."/>
            <person name="Riley R."/>
            <person name="LaButti K."/>
            <person name="Andreopoulos B."/>
            <person name="Lipzen A."/>
            <person name="Chen C."/>
            <person name="Yan M."/>
            <person name="Daum C."/>
            <person name="Ng V."/>
            <person name="Clum A."/>
            <person name="Steindorff A."/>
            <person name="Ohm R.A."/>
            <person name="Martin F."/>
            <person name="Silar P."/>
            <person name="Natvig D.O."/>
            <person name="Lalanne C."/>
            <person name="Gautier V."/>
            <person name="Ament-Velasquez S.L."/>
            <person name="Kruys A."/>
            <person name="Hutchinson M.I."/>
            <person name="Powell A.J."/>
            <person name="Barry K."/>
            <person name="Miller A.N."/>
            <person name="Grigoriev I.V."/>
            <person name="Debuchy R."/>
            <person name="Gladieux P."/>
            <person name="Hiltunen Thoren M."/>
            <person name="Johannesson H."/>
        </authorList>
    </citation>
    <scope>NUCLEOTIDE SEQUENCE</scope>
    <source>
        <strain evidence="9">CBS 958.72</strain>
    </source>
</reference>
<dbReference type="InterPro" id="IPR050846">
    <property type="entry name" value="TLCD"/>
</dbReference>
<dbReference type="GO" id="GO:0005783">
    <property type="term" value="C:endoplasmic reticulum"/>
    <property type="evidence" value="ECO:0007669"/>
    <property type="project" value="TreeGrafter"/>
</dbReference>
<gene>
    <name evidence="9" type="ORF">B0T24DRAFT_634566</name>
</gene>
<evidence type="ECO:0000256" key="6">
    <source>
        <dbReference type="SAM" id="MobiDB-lite"/>
    </source>
</evidence>
<feature type="domain" description="TLC" evidence="8">
    <location>
        <begin position="146"/>
        <end position="390"/>
    </location>
</feature>
<accession>A0AAE0JZY8</accession>
<organism evidence="9 10">
    <name type="scientific">Lasiosphaeria ovina</name>
    <dbReference type="NCBI Taxonomy" id="92902"/>
    <lineage>
        <taxon>Eukaryota</taxon>
        <taxon>Fungi</taxon>
        <taxon>Dikarya</taxon>
        <taxon>Ascomycota</taxon>
        <taxon>Pezizomycotina</taxon>
        <taxon>Sordariomycetes</taxon>
        <taxon>Sordariomycetidae</taxon>
        <taxon>Sordariales</taxon>
        <taxon>Lasiosphaeriaceae</taxon>
        <taxon>Lasiosphaeria</taxon>
    </lineage>
</organism>
<evidence type="ECO:0000313" key="10">
    <source>
        <dbReference type="Proteomes" id="UP001287356"/>
    </source>
</evidence>
<dbReference type="Pfam" id="PF03798">
    <property type="entry name" value="TRAM_LAG1_CLN8"/>
    <property type="match status" value="1"/>
</dbReference>